<name>A0A9D1NQP4_9FIRM</name>
<reference evidence="1" key="2">
    <citation type="journal article" date="2021" name="PeerJ">
        <title>Extensive microbial diversity within the chicken gut microbiome revealed by metagenomics and culture.</title>
        <authorList>
            <person name="Gilroy R."/>
            <person name="Ravi A."/>
            <person name="Getino M."/>
            <person name="Pursley I."/>
            <person name="Horton D.L."/>
            <person name="Alikhan N.F."/>
            <person name="Baker D."/>
            <person name="Gharbi K."/>
            <person name="Hall N."/>
            <person name="Watson M."/>
            <person name="Adriaenssens E.M."/>
            <person name="Foster-Nyarko E."/>
            <person name="Jarju S."/>
            <person name="Secka A."/>
            <person name="Antonio M."/>
            <person name="Oren A."/>
            <person name="Chaudhuri R.R."/>
            <person name="La Ragione R."/>
            <person name="Hildebrand F."/>
            <person name="Pallen M.J."/>
        </authorList>
    </citation>
    <scope>NUCLEOTIDE SEQUENCE</scope>
    <source>
        <strain evidence="1">1370</strain>
    </source>
</reference>
<dbReference type="Proteomes" id="UP000823960">
    <property type="component" value="Unassembled WGS sequence"/>
</dbReference>
<sequence length="145" mass="16654">MFKIRHMGCDSVHSSDFCLCRPKGFDFHLALYVKTPALFILDGVEQRTKENMFILFDRNSWIHYRGVGKEYVDDWIQLEIDEEPAISYGKPYYLSDIVPISEYTHMLLDAYYRGSQVACSHLVSALFSELALASGSPDITGTHYK</sequence>
<accession>A0A9D1NQP4</accession>
<gene>
    <name evidence="1" type="ORF">IAD28_05135</name>
</gene>
<comment type="caution">
    <text evidence="1">The sequence shown here is derived from an EMBL/GenBank/DDBJ whole genome shotgun (WGS) entry which is preliminary data.</text>
</comment>
<dbReference type="AlphaFoldDB" id="A0A9D1NQP4"/>
<dbReference type="EMBL" id="DVOL01000071">
    <property type="protein sequence ID" value="HIV11055.1"/>
    <property type="molecule type" value="Genomic_DNA"/>
</dbReference>
<organism evidence="1 2">
    <name type="scientific">Candidatus Faeciplasma avium</name>
    <dbReference type="NCBI Taxonomy" id="2840798"/>
    <lineage>
        <taxon>Bacteria</taxon>
        <taxon>Bacillati</taxon>
        <taxon>Bacillota</taxon>
        <taxon>Clostridia</taxon>
        <taxon>Eubacteriales</taxon>
        <taxon>Oscillospiraceae</taxon>
        <taxon>Oscillospiraceae incertae sedis</taxon>
        <taxon>Candidatus Faeciplasma</taxon>
    </lineage>
</organism>
<proteinExistence type="predicted"/>
<evidence type="ECO:0000313" key="2">
    <source>
        <dbReference type="Proteomes" id="UP000823960"/>
    </source>
</evidence>
<evidence type="ECO:0000313" key="1">
    <source>
        <dbReference type="EMBL" id="HIV11055.1"/>
    </source>
</evidence>
<protein>
    <submittedName>
        <fullName evidence="1">Uncharacterized protein</fullName>
    </submittedName>
</protein>
<feature type="non-terminal residue" evidence="1">
    <location>
        <position position="145"/>
    </location>
</feature>
<reference evidence="1" key="1">
    <citation type="submission" date="2020-10" db="EMBL/GenBank/DDBJ databases">
        <authorList>
            <person name="Gilroy R."/>
        </authorList>
    </citation>
    <scope>NUCLEOTIDE SEQUENCE</scope>
    <source>
        <strain evidence="1">1370</strain>
    </source>
</reference>